<evidence type="ECO:0000256" key="3">
    <source>
        <dbReference type="ARBA" id="ARBA00022729"/>
    </source>
</evidence>
<evidence type="ECO:0000256" key="1">
    <source>
        <dbReference type="ARBA" id="ARBA00008520"/>
    </source>
</evidence>
<evidence type="ECO:0000256" key="2">
    <source>
        <dbReference type="ARBA" id="ARBA00022448"/>
    </source>
</evidence>
<evidence type="ECO:0000313" key="6">
    <source>
        <dbReference type="Proteomes" id="UP000282529"/>
    </source>
</evidence>
<gene>
    <name evidence="5" type="ORF">EH198_05570</name>
</gene>
<dbReference type="PROSITE" id="PS01037">
    <property type="entry name" value="SBP_BACTERIAL_1"/>
    <property type="match status" value="1"/>
</dbReference>
<keyword evidence="3 4" id="KW-0732">Signal</keyword>
<keyword evidence="6" id="KW-1185">Reference proteome</keyword>
<feature type="chain" id="PRO_5039716867" evidence="4">
    <location>
        <begin position="22"/>
        <end position="435"/>
    </location>
</feature>
<organism evidence="5 6">
    <name type="scientific">Paenibacillus rhizophilus</name>
    <dbReference type="NCBI Taxonomy" id="1850366"/>
    <lineage>
        <taxon>Bacteria</taxon>
        <taxon>Bacillati</taxon>
        <taxon>Bacillota</taxon>
        <taxon>Bacilli</taxon>
        <taxon>Bacillales</taxon>
        <taxon>Paenibacillaceae</taxon>
        <taxon>Paenibacillus</taxon>
    </lineage>
</organism>
<dbReference type="PANTHER" id="PTHR43649">
    <property type="entry name" value="ARABINOSE-BINDING PROTEIN-RELATED"/>
    <property type="match status" value="1"/>
</dbReference>
<comment type="similarity">
    <text evidence="1">Belongs to the bacterial solute-binding protein 1 family.</text>
</comment>
<dbReference type="InterPro" id="IPR006061">
    <property type="entry name" value="SBP_1_CS"/>
</dbReference>
<dbReference type="AlphaFoldDB" id="A0A3N9P8H7"/>
<accession>A0A3N9P8H7</accession>
<reference evidence="5 6" key="1">
    <citation type="submission" date="2018-11" db="EMBL/GenBank/DDBJ databases">
        <title>Genome sequence of strain 7197.</title>
        <authorList>
            <person name="Gao J."/>
            <person name="Sun J."/>
        </authorList>
    </citation>
    <scope>NUCLEOTIDE SEQUENCE [LARGE SCALE GENOMIC DNA]</scope>
    <source>
        <strain evidence="5 6">7197</strain>
    </source>
</reference>
<dbReference type="Gene3D" id="3.40.190.10">
    <property type="entry name" value="Periplasmic binding protein-like II"/>
    <property type="match status" value="2"/>
</dbReference>
<feature type="signal peptide" evidence="4">
    <location>
        <begin position="1"/>
        <end position="21"/>
    </location>
</feature>
<dbReference type="EMBL" id="RQPI01000002">
    <property type="protein sequence ID" value="RQW12528.1"/>
    <property type="molecule type" value="Genomic_DNA"/>
</dbReference>
<evidence type="ECO:0000313" key="5">
    <source>
        <dbReference type="EMBL" id="RQW12528.1"/>
    </source>
</evidence>
<dbReference type="PROSITE" id="PS51257">
    <property type="entry name" value="PROKAR_LIPOPROTEIN"/>
    <property type="match status" value="1"/>
</dbReference>
<dbReference type="PANTHER" id="PTHR43649:SF34">
    <property type="entry name" value="ABC TRANSPORTER PERIPLASMIC-BINDING PROTEIN YCJN-RELATED"/>
    <property type="match status" value="1"/>
</dbReference>
<dbReference type="RefSeq" id="WP_124694563.1">
    <property type="nucleotide sequence ID" value="NZ_JBHUFE010000015.1"/>
</dbReference>
<proteinExistence type="inferred from homology"/>
<sequence>MKKTLALFLVFLMAVSLTACGGSNESGSSASGSPEAGSKDGKVSIIITNGKGEIATQWEQAAKDFMAANPDIEVEAISQAVGDTVNLLDKLTASGKTVTMAMMAPDSIVNKYKDFGVDLSGEKWNADTVYGVKDASGKVAGFPFSIEGFGLVYNKSVVEKATGGTFDPYSINTRDKLKALFDKIQASGVKYPVAYQTENWSVANHYSTQFLNQAEDPSTIVEQLKAGTFDLASNPVWNGYYDTMDLLASPQYNKYGERPLGKYYDDAHLSVGKGESAILFNGNWAFDSLKAVSGESFGFIPVPVDNNPDNPLNNKIAAGPTNILVINKAATPAEQDAAKKFLNWIVYDQKGQDFLVNQAQIVSAFKNNPNKVTNPLGAAIAEAVQAGKTLPFSSNYVKVEDWGNILAPDIQKYIAKKESRTDLAKVIENYFKTQK</sequence>
<comment type="caution">
    <text evidence="5">The sequence shown here is derived from an EMBL/GenBank/DDBJ whole genome shotgun (WGS) entry which is preliminary data.</text>
</comment>
<protein>
    <submittedName>
        <fullName evidence="5">Carbohydrate ABC transporter substrate-binding protein</fullName>
    </submittedName>
</protein>
<dbReference type="GO" id="GO:0055085">
    <property type="term" value="P:transmembrane transport"/>
    <property type="evidence" value="ECO:0007669"/>
    <property type="project" value="InterPro"/>
</dbReference>
<name>A0A3N9P8H7_9BACL</name>
<dbReference type="InterPro" id="IPR050490">
    <property type="entry name" value="Bact_solute-bd_prot1"/>
</dbReference>
<dbReference type="Proteomes" id="UP000282529">
    <property type="component" value="Unassembled WGS sequence"/>
</dbReference>
<evidence type="ECO:0000256" key="4">
    <source>
        <dbReference type="SAM" id="SignalP"/>
    </source>
</evidence>
<keyword evidence="2" id="KW-0813">Transport</keyword>
<dbReference type="SUPFAM" id="SSF53850">
    <property type="entry name" value="Periplasmic binding protein-like II"/>
    <property type="match status" value="1"/>
</dbReference>
<dbReference type="OrthoDB" id="9763054at2"/>